<organism evidence="1 2">
    <name type="scientific">Sporisorium scitamineum</name>
    <dbReference type="NCBI Taxonomy" id="49012"/>
    <lineage>
        <taxon>Eukaryota</taxon>
        <taxon>Fungi</taxon>
        <taxon>Dikarya</taxon>
        <taxon>Basidiomycota</taxon>
        <taxon>Ustilaginomycotina</taxon>
        <taxon>Ustilaginomycetes</taxon>
        <taxon>Ustilaginales</taxon>
        <taxon>Ustilaginaceae</taxon>
        <taxon>Sporisorium</taxon>
    </lineage>
</organism>
<keyword evidence="2" id="KW-1185">Reference proteome</keyword>
<dbReference type="AlphaFoldDB" id="A0A0F7S2K7"/>
<dbReference type="Proteomes" id="UP000242770">
    <property type="component" value="Unassembled WGS sequence"/>
</dbReference>
<dbReference type="EMBL" id="CCFA01001282">
    <property type="protein sequence ID" value="CDW97157.1"/>
    <property type="molecule type" value="Genomic_DNA"/>
</dbReference>
<accession>A0A0F7S2K7</accession>
<evidence type="ECO:0000313" key="1">
    <source>
        <dbReference type="EMBL" id="CDW97157.1"/>
    </source>
</evidence>
<proteinExistence type="predicted"/>
<evidence type="ECO:0000313" key="2">
    <source>
        <dbReference type="Proteomes" id="UP000242770"/>
    </source>
</evidence>
<name>A0A0F7S2K7_9BASI</name>
<protein>
    <submittedName>
        <fullName evidence="1">Uncharacterized protein</fullName>
    </submittedName>
</protein>
<reference evidence="2" key="1">
    <citation type="submission" date="2014-06" db="EMBL/GenBank/DDBJ databases">
        <authorList>
            <person name="Berkman P.J."/>
        </authorList>
    </citation>
    <scope>NUCLEOTIDE SEQUENCE [LARGE SCALE GENOMIC DNA]</scope>
</reference>
<gene>
    <name evidence="1" type="primary">SSCI24630.1</name>
</gene>
<sequence length="49" mass="5433">MLSRNSDLSTIVLRLPAPRDALLAAILCKSVWLWRRSRSASADAEDHGL</sequence>